<evidence type="ECO:0000313" key="2">
    <source>
        <dbReference type="Proteomes" id="UP001597092"/>
    </source>
</evidence>
<keyword evidence="2" id="KW-1185">Reference proteome</keyword>
<organism evidence="1 2">
    <name type="scientific">Halobellus litoreus</name>
    <dbReference type="NCBI Taxonomy" id="755310"/>
    <lineage>
        <taxon>Archaea</taxon>
        <taxon>Methanobacteriati</taxon>
        <taxon>Methanobacteriota</taxon>
        <taxon>Stenosarchaea group</taxon>
        <taxon>Halobacteria</taxon>
        <taxon>Halobacteriales</taxon>
        <taxon>Haloferacaceae</taxon>
        <taxon>Halobellus</taxon>
    </lineage>
</organism>
<reference evidence="1 2" key="1">
    <citation type="journal article" date="2019" name="Int. J. Syst. Evol. Microbiol.">
        <title>The Global Catalogue of Microorganisms (GCM) 10K type strain sequencing project: providing services to taxonomists for standard genome sequencing and annotation.</title>
        <authorList>
            <consortium name="The Broad Institute Genomics Platform"/>
            <consortium name="The Broad Institute Genome Sequencing Center for Infectious Disease"/>
            <person name="Wu L."/>
            <person name="Ma J."/>
        </authorList>
    </citation>
    <scope>NUCLEOTIDE SEQUENCE [LARGE SCALE GENOMIC DNA]</scope>
    <source>
        <strain evidence="1 2">CGMCC 1.10387</strain>
    </source>
</reference>
<dbReference type="EMBL" id="JBHUDP010000007">
    <property type="protein sequence ID" value="MFD1687024.1"/>
    <property type="molecule type" value="Genomic_DNA"/>
</dbReference>
<accession>A0ABD6E116</accession>
<dbReference type="Proteomes" id="UP001597092">
    <property type="component" value="Unassembled WGS sequence"/>
</dbReference>
<evidence type="ECO:0000313" key="1">
    <source>
        <dbReference type="EMBL" id="MFD1687024.1"/>
    </source>
</evidence>
<dbReference type="AlphaFoldDB" id="A0ABD6E116"/>
<gene>
    <name evidence="1" type="ORF">ACFSAS_15545</name>
</gene>
<comment type="caution">
    <text evidence="1">The sequence shown here is derived from an EMBL/GenBank/DDBJ whole genome shotgun (WGS) entry which is preliminary data.</text>
</comment>
<sequence length="721" mass="81394">MAGKVAGTYGPVGEALVLHKSFENALVDWRRVTSKPKGKLTLWSWIDNLRETSQNEEWGKDDDLPSHQDLKDVLDPRYKRYSSVVERRREKLERSTDRLVTHLESPSFRQAFWRTKSPQQSTTLPPGMEQKAAELIEGLSGTKVGLDFIRRQFSDETPVFPPNVLLEQFPGHQIDPSKSLDEQVSEFRQHLSEYEKLSTFAMNMFPGIVQFLRTKHTTEEVKKANQFWRTLISKFVDPTKLQQTSGAGEASKLAQSFEDQMVAIGEEIVKDEESKIGKSTKPDAERLMTGRNAVIANTVIAAAIRIPRAILQFDKVLGDPTLQNVFEFTKIFAEVIDDGLRLYDRLADIVAKDAKHNLKRLRKTFRSFLGKTLAVFSVVDMCLDLKRAQSALRYGDKSVATGAFLAAGGQGLLLLSTVAYTSVLGPVGLLVLAVGTLLIIFSADSPIERWLQNSYFGTEWFDPIEALQGGSVDALLKTAAKYEDPSEMAFKWGEFRDPKKDLRLWRPNFPRQLSAWFSMQRGFKLDEPDLKYESGEFKTKLEVSELKSTRSHTQINVRPWVTVPVEKFLPGLSQYWSIFPLRHLLQKAKGNTKVSGLAPVTHRFRVPDLSKSWNEFKTVYPKISGKAENGAEFEFQFKCPGSKGRDEQEVTSFWGTLESADCEDVFGVSRQELTAPGQQGWVEVELLQPDLFPDVAGGAIESETHRSPFVVRGRAKIDEDL</sequence>
<proteinExistence type="predicted"/>
<dbReference type="RefSeq" id="WP_256309136.1">
    <property type="nucleotide sequence ID" value="NZ_JANHAW010000004.1"/>
</dbReference>
<protein>
    <submittedName>
        <fullName evidence="1">Uncharacterized protein</fullName>
    </submittedName>
</protein>
<name>A0ABD6E116_9EURY</name>